<dbReference type="InterPro" id="IPR038765">
    <property type="entry name" value="Papain-like_cys_pep_sf"/>
</dbReference>
<gene>
    <name evidence="6" type="ORF">AB6M95_09765</name>
</gene>
<evidence type="ECO:0000256" key="2">
    <source>
        <dbReference type="ARBA" id="ARBA00022670"/>
    </source>
</evidence>
<keyword evidence="3" id="KW-0378">Hydrolase</keyword>
<dbReference type="Gene3D" id="3.90.1720.10">
    <property type="entry name" value="endopeptidase domain like (from Nostoc punctiforme)"/>
    <property type="match status" value="1"/>
</dbReference>
<dbReference type="Pfam" id="PF00877">
    <property type="entry name" value="NLPC_P60"/>
    <property type="match status" value="1"/>
</dbReference>
<dbReference type="InterPro" id="IPR000064">
    <property type="entry name" value="NLP_P60_dom"/>
</dbReference>
<accession>A0ABV4K252</accession>
<keyword evidence="4" id="KW-0788">Thiol protease</keyword>
<comment type="caution">
    <text evidence="6">The sequence shown here is derived from an EMBL/GenBank/DDBJ whole genome shotgun (WGS) entry which is preliminary data.</text>
</comment>
<evidence type="ECO:0000259" key="5">
    <source>
        <dbReference type="PROSITE" id="PS51935"/>
    </source>
</evidence>
<evidence type="ECO:0000313" key="6">
    <source>
        <dbReference type="EMBL" id="MEZ7197033.1"/>
    </source>
</evidence>
<evidence type="ECO:0000256" key="4">
    <source>
        <dbReference type="ARBA" id="ARBA00022807"/>
    </source>
</evidence>
<dbReference type="EMBL" id="JBGLYH010000023">
    <property type="protein sequence ID" value="MEZ7197033.1"/>
    <property type="molecule type" value="Genomic_DNA"/>
</dbReference>
<reference evidence="6 7" key="1">
    <citation type="submission" date="2024-08" db="EMBL/GenBank/DDBJ databases">
        <title>Sulfate-reducing bacteria isolated from formation water of the oil field in Kazakhstan and description of Pseudodesulfovibrio sp.</title>
        <authorList>
            <person name="Bidzhieva S.K."/>
            <person name="Tourova T.P."/>
            <person name="Grouzdev D.S."/>
            <person name="Beletsky A.V."/>
            <person name="Sokolova D.S."/>
            <person name="Samigullina S.R."/>
            <person name="Poltaraus A.B."/>
            <person name="Avtukh A.N."/>
            <person name="Tereshina V.M."/>
            <person name="Zhaparov N.S."/>
            <person name="Mardanov A.V."/>
            <person name="Nazina T.N."/>
        </authorList>
    </citation>
    <scope>NUCLEOTIDE SEQUENCE [LARGE SCALE GENOMIC DNA]</scope>
    <source>
        <strain evidence="6 7">9FUS</strain>
    </source>
</reference>
<name>A0ABV4K252_9BACT</name>
<feature type="domain" description="NlpC/P60" evidence="5">
    <location>
        <begin position="1"/>
        <end position="136"/>
    </location>
</feature>
<keyword evidence="7" id="KW-1185">Reference proteome</keyword>
<comment type="similarity">
    <text evidence="1">Belongs to the peptidase C40 family.</text>
</comment>
<proteinExistence type="inferred from homology"/>
<dbReference type="SUPFAM" id="SSF54001">
    <property type="entry name" value="Cysteine proteinases"/>
    <property type="match status" value="1"/>
</dbReference>
<protein>
    <submittedName>
        <fullName evidence="6">NlpC/P60 family protein</fullName>
    </submittedName>
</protein>
<dbReference type="Proteomes" id="UP001568698">
    <property type="component" value="Unassembled WGS sequence"/>
</dbReference>
<evidence type="ECO:0000256" key="1">
    <source>
        <dbReference type="ARBA" id="ARBA00007074"/>
    </source>
</evidence>
<dbReference type="PROSITE" id="PS51935">
    <property type="entry name" value="NLPC_P60"/>
    <property type="match status" value="1"/>
</dbReference>
<keyword evidence="2" id="KW-0645">Protease</keyword>
<evidence type="ECO:0000313" key="7">
    <source>
        <dbReference type="Proteomes" id="UP001568698"/>
    </source>
</evidence>
<sequence>MPDLLDLQAAQFRNGGRGQVVGGYHQFDCWGLVMAVFDRFGVAVPDFARSCWDAEGNHAVYRDEAESGRWLKLAAPEAPCLVVMRTHPLAPEACNHFGVYIGGGKMLHMRDEVGVKLDAVNERPWKRFILEYRRWNGNTSR</sequence>
<evidence type="ECO:0000256" key="3">
    <source>
        <dbReference type="ARBA" id="ARBA00022801"/>
    </source>
</evidence>
<organism evidence="6 7">
    <name type="scientific">Pseudodesulfovibrio karagichevae</name>
    <dbReference type="NCBI Taxonomy" id="3239305"/>
    <lineage>
        <taxon>Bacteria</taxon>
        <taxon>Pseudomonadati</taxon>
        <taxon>Thermodesulfobacteriota</taxon>
        <taxon>Desulfovibrionia</taxon>
        <taxon>Desulfovibrionales</taxon>
        <taxon>Desulfovibrionaceae</taxon>
    </lineage>
</organism>